<evidence type="ECO:0000256" key="7">
    <source>
        <dbReference type="ARBA" id="ARBA00023014"/>
    </source>
</evidence>
<dbReference type="eggNOG" id="COG0247">
    <property type="taxonomic scope" value="Bacteria"/>
</dbReference>
<dbReference type="Gene3D" id="3.30.70.2740">
    <property type="match status" value="1"/>
</dbReference>
<dbReference type="SUPFAM" id="SSF46548">
    <property type="entry name" value="alpha-helical ferredoxin"/>
    <property type="match status" value="1"/>
</dbReference>
<evidence type="ECO:0000313" key="12">
    <source>
        <dbReference type="Proteomes" id="UP000025229"/>
    </source>
</evidence>
<dbReference type="Gene3D" id="3.30.43.10">
    <property type="entry name" value="Uridine Diphospho-n-acetylenolpyruvylglucosamine Reductase, domain 2"/>
    <property type="match status" value="1"/>
</dbReference>
<dbReference type="EMBL" id="CP007514">
    <property type="protein sequence ID" value="AHY47353.1"/>
    <property type="molecule type" value="Genomic_DNA"/>
</dbReference>
<dbReference type="PATRIC" id="fig|42256.3.peg.2108"/>
<dbReference type="GO" id="GO:1903457">
    <property type="term" value="P:lactate catabolic process"/>
    <property type="evidence" value="ECO:0007669"/>
    <property type="project" value="TreeGrafter"/>
</dbReference>
<evidence type="ECO:0000256" key="3">
    <source>
        <dbReference type="ARBA" id="ARBA00022723"/>
    </source>
</evidence>
<keyword evidence="12" id="KW-1185">Reference proteome</keyword>
<dbReference type="STRING" id="42256.RradSPS_2070"/>
<dbReference type="InterPro" id="IPR004017">
    <property type="entry name" value="Cys_rich_dom"/>
</dbReference>
<evidence type="ECO:0000256" key="2">
    <source>
        <dbReference type="ARBA" id="ARBA00022630"/>
    </source>
</evidence>
<dbReference type="InterPro" id="IPR016164">
    <property type="entry name" value="FAD-linked_Oxase-like_C"/>
</dbReference>
<dbReference type="PROSITE" id="PS00198">
    <property type="entry name" value="4FE4S_FER_1"/>
    <property type="match status" value="1"/>
</dbReference>
<dbReference type="RefSeq" id="WP_038682525.1">
    <property type="nucleotide sequence ID" value="NZ_CP007514.1"/>
</dbReference>
<keyword evidence="4" id="KW-0274">FAD</keyword>
<dbReference type="GO" id="GO:0071949">
    <property type="term" value="F:FAD binding"/>
    <property type="evidence" value="ECO:0007669"/>
    <property type="project" value="InterPro"/>
</dbReference>
<dbReference type="InterPro" id="IPR017896">
    <property type="entry name" value="4Fe4S_Fe-S-bd"/>
</dbReference>
<evidence type="ECO:0000259" key="9">
    <source>
        <dbReference type="PROSITE" id="PS51387"/>
    </source>
</evidence>
<feature type="domain" description="4Fe-4S ferredoxin-type" evidence="8">
    <location>
        <begin position="610"/>
        <end position="641"/>
    </location>
</feature>
<dbReference type="Gene3D" id="3.30.465.10">
    <property type="match status" value="1"/>
</dbReference>
<feature type="domain" description="FAD-binding PCMH-type" evidence="9">
    <location>
        <begin position="45"/>
        <end position="272"/>
    </location>
</feature>
<dbReference type="PROSITE" id="PS51379">
    <property type="entry name" value="4FE4S_FER_2"/>
    <property type="match status" value="1"/>
</dbReference>
<keyword evidence="6" id="KW-0408">Iron</keyword>
<dbReference type="Proteomes" id="UP001281130">
    <property type="component" value="Unassembled WGS sequence"/>
</dbReference>
<dbReference type="InterPro" id="IPR016169">
    <property type="entry name" value="FAD-bd_PCMH_sub2"/>
</dbReference>
<evidence type="ECO:0000259" key="8">
    <source>
        <dbReference type="PROSITE" id="PS51379"/>
    </source>
</evidence>
<proteinExistence type="predicted"/>
<name>A0A023X4S7_RUBRA</name>
<dbReference type="Pfam" id="PF13534">
    <property type="entry name" value="Fer4_17"/>
    <property type="match status" value="1"/>
</dbReference>
<dbReference type="KEGG" id="rrd:RradSPS_2070"/>
<dbReference type="InterPro" id="IPR017900">
    <property type="entry name" value="4Fe4S_Fe_S_CS"/>
</dbReference>
<dbReference type="InterPro" id="IPR036318">
    <property type="entry name" value="FAD-bd_PCMH-like_sf"/>
</dbReference>
<reference evidence="10 12" key="1">
    <citation type="submission" date="2014-03" db="EMBL/GenBank/DDBJ databases">
        <title>Complete genome sequence of the Radio-Resistant Rubrobacter radiotolerans RSPS-4.</title>
        <authorList>
            <person name="Egas C.C."/>
            <person name="Barroso C.C."/>
            <person name="Froufe H.J.C."/>
            <person name="Pacheco J.J."/>
            <person name="Albuquerque L.L."/>
            <person name="da Costa M.M.S."/>
        </authorList>
    </citation>
    <scope>NUCLEOTIDE SEQUENCE [LARGE SCALE GENOMIC DNA]</scope>
    <source>
        <strain evidence="10 12">RSPS-4</strain>
    </source>
</reference>
<dbReference type="Pfam" id="PF01565">
    <property type="entry name" value="FAD_binding_4"/>
    <property type="match status" value="1"/>
</dbReference>
<dbReference type="eggNOG" id="COG0277">
    <property type="taxonomic scope" value="Bacteria"/>
</dbReference>
<dbReference type="Pfam" id="PF02754">
    <property type="entry name" value="CCG"/>
    <property type="match status" value="2"/>
</dbReference>
<evidence type="ECO:0000313" key="11">
    <source>
        <dbReference type="EMBL" id="MDX5894757.1"/>
    </source>
</evidence>
<dbReference type="Proteomes" id="UP000025229">
    <property type="component" value="Chromosome"/>
</dbReference>
<dbReference type="PANTHER" id="PTHR11748:SF119">
    <property type="entry name" value="D-2-HYDROXYGLUTARATE DEHYDROGENASE"/>
    <property type="match status" value="1"/>
</dbReference>
<dbReference type="SUPFAM" id="SSF55103">
    <property type="entry name" value="FAD-linked oxidases, C-terminal domain"/>
    <property type="match status" value="1"/>
</dbReference>
<evidence type="ECO:0000256" key="4">
    <source>
        <dbReference type="ARBA" id="ARBA00022827"/>
    </source>
</evidence>
<evidence type="ECO:0000313" key="10">
    <source>
        <dbReference type="EMBL" id="AHY47353.1"/>
    </source>
</evidence>
<sequence>MSRARTEARESLGRRLEERLSERLDGEIRTDAASRAMWATDASIYKRSPLGVIVARSESDVRETVLAAREFGLSLTPRGTGTSLAGQATAPGLMLDTSLMNRVHELDLEKRRAVVGPGLVQGELNRLVEPHGLVFGADTSTSEVATLGGMVGNNSAGMRSLVYGTTADQVLSLRCVLADGETVELYPMPRRDAERRAKGEGAEARLIRGALDIGERYRGEIKRRFPRLIRRVSGYGLDALVDPDELDLTRLVCGSEGTLAVITQAEFILRDLPEKRAMASFEFSSLAAAARANLKLLDLDPSAVELLDDVAINIARGNASYKRYTAFVRGRPKALLLVEWSGSEEEVERRLAELETIGESVGATSAARLTPEEQFQTVKLRKSTLPILLGTPDDAKPVAFVEDAAVPPDRLEEFVTRFEEIVSVNDTWACFYGHASVGTLHVRPALDTSDPAGVRKMRRIAEDVADLVAELGGSISGEHGDGLSRSEFLEKMYGREILRAFEEVKTLFDPERRLNPGVIVGAKPMDTQLRLGPERRRLPIATGLDYRMQGGFAKAVELCNGSGFCRKKDGGTMCPSYMVTLDEQDSTRARANMLRAVIEGTLPKEELTGDRMRETFDLCVSCKACKTECPSQVDVAAMKTEVLYQSGKRRGFSLKQRGAARIRRTLALASKRPRLFNRLAGSSLASLGASLVGIDRRRKLPQVTERVFSERFGDLPQGDGPLVALFNDTWNEYQRPEVGEGAVRVLAAAGAKVSLPPVVCCGRPMLSEGLIDEARENARRNLDLLEGVIADGTPLVGLEPSCILTLRDDYRRLLPDDERVERLADLTRLFEEAVLDLVDAGAELPLQAGGEVLLHGHCHQKALVGTAPVERMLALGGADVRTVDSGCCGMAGLFGYEKEHYEVSMKMGERRLFPAVREANGRVVVASGTSCREQIKDGTEARALHPAEYLSSRLRMVP</sequence>
<dbReference type="PROSITE" id="PS51387">
    <property type="entry name" value="FAD_PCMH"/>
    <property type="match status" value="1"/>
</dbReference>
<dbReference type="PANTHER" id="PTHR11748">
    <property type="entry name" value="D-LACTATE DEHYDROGENASE"/>
    <property type="match status" value="1"/>
</dbReference>
<dbReference type="EMBL" id="JAWXXX010000001">
    <property type="protein sequence ID" value="MDX5894757.1"/>
    <property type="molecule type" value="Genomic_DNA"/>
</dbReference>
<dbReference type="InterPro" id="IPR004113">
    <property type="entry name" value="FAD-bd_oxidored_4_C"/>
</dbReference>
<reference evidence="11" key="2">
    <citation type="submission" date="2023-11" db="EMBL/GenBank/DDBJ databases">
        <title>MicrobeMod: A computational toolkit for identifying prokaryotic methylation and restriction-modification with nanopore sequencing.</title>
        <authorList>
            <person name="Crits-Christoph A."/>
            <person name="Kang S.C."/>
            <person name="Lee H."/>
            <person name="Ostrov N."/>
        </authorList>
    </citation>
    <scope>NUCLEOTIDE SEQUENCE</scope>
    <source>
        <strain evidence="11">ATCC 51242</strain>
    </source>
</reference>
<evidence type="ECO:0000256" key="1">
    <source>
        <dbReference type="ARBA" id="ARBA00001974"/>
    </source>
</evidence>
<dbReference type="GO" id="GO:0046872">
    <property type="term" value="F:metal ion binding"/>
    <property type="evidence" value="ECO:0007669"/>
    <property type="project" value="UniProtKB-KW"/>
</dbReference>
<dbReference type="HOGENOM" id="CLU_010756_0_0_11"/>
<evidence type="ECO:0000256" key="6">
    <source>
        <dbReference type="ARBA" id="ARBA00023004"/>
    </source>
</evidence>
<dbReference type="InterPro" id="IPR016166">
    <property type="entry name" value="FAD-bd_PCMH"/>
</dbReference>
<keyword evidence="3" id="KW-0479">Metal-binding</keyword>
<dbReference type="GO" id="GO:0004458">
    <property type="term" value="F:D-lactate dehydrogenase (cytochrome) activity"/>
    <property type="evidence" value="ECO:0007669"/>
    <property type="project" value="TreeGrafter"/>
</dbReference>
<organism evidence="10 12">
    <name type="scientific">Rubrobacter radiotolerans</name>
    <name type="common">Arthrobacter radiotolerans</name>
    <dbReference type="NCBI Taxonomy" id="42256"/>
    <lineage>
        <taxon>Bacteria</taxon>
        <taxon>Bacillati</taxon>
        <taxon>Actinomycetota</taxon>
        <taxon>Rubrobacteria</taxon>
        <taxon>Rubrobacterales</taxon>
        <taxon>Rubrobacteraceae</taxon>
        <taxon>Rubrobacter</taxon>
    </lineage>
</organism>
<gene>
    <name evidence="10" type="ORF">RradSPS_2070</name>
    <name evidence="11" type="ORF">SIL72_12065</name>
</gene>
<dbReference type="AlphaFoldDB" id="A0A023X4S7"/>
<keyword evidence="5" id="KW-0560">Oxidoreductase</keyword>
<dbReference type="GO" id="GO:0008720">
    <property type="term" value="F:D-lactate dehydrogenase (NAD+) activity"/>
    <property type="evidence" value="ECO:0007669"/>
    <property type="project" value="TreeGrafter"/>
</dbReference>
<dbReference type="InterPro" id="IPR006094">
    <property type="entry name" value="Oxid_FAD_bind_N"/>
</dbReference>
<keyword evidence="7" id="KW-0411">Iron-sulfur</keyword>
<dbReference type="GO" id="GO:0051536">
    <property type="term" value="F:iron-sulfur cluster binding"/>
    <property type="evidence" value="ECO:0007669"/>
    <property type="project" value="UniProtKB-KW"/>
</dbReference>
<keyword evidence="2" id="KW-0285">Flavoprotein</keyword>
<protein>
    <submittedName>
        <fullName evidence="10">FAD linked oxidase, C-terminal domain</fullName>
    </submittedName>
    <submittedName>
        <fullName evidence="11">FAD-linked oxidase C-terminal domain-containing protein</fullName>
    </submittedName>
</protein>
<dbReference type="SUPFAM" id="SSF56176">
    <property type="entry name" value="FAD-binding/transporter-associated domain-like"/>
    <property type="match status" value="1"/>
</dbReference>
<comment type="cofactor">
    <cofactor evidence="1">
        <name>FAD</name>
        <dbReference type="ChEBI" id="CHEBI:57692"/>
    </cofactor>
</comment>
<dbReference type="InterPro" id="IPR016167">
    <property type="entry name" value="FAD-bd_PCMH_sub1"/>
</dbReference>
<evidence type="ECO:0000256" key="5">
    <source>
        <dbReference type="ARBA" id="ARBA00023002"/>
    </source>
</evidence>
<accession>A0A023X4S7</accession>
<dbReference type="Pfam" id="PF02913">
    <property type="entry name" value="FAD-oxidase_C"/>
    <property type="match status" value="1"/>
</dbReference>